<evidence type="ECO:0000256" key="4">
    <source>
        <dbReference type="ARBA" id="ARBA00012438"/>
    </source>
</evidence>
<keyword evidence="6" id="KW-0004">4Fe-4S</keyword>
<evidence type="ECO:0000256" key="7">
    <source>
        <dbReference type="ARBA" id="ARBA00022490"/>
    </source>
</evidence>
<comment type="cofactor">
    <cofactor evidence="2">
        <name>[4Fe-4S] cluster</name>
        <dbReference type="ChEBI" id="CHEBI:49883"/>
    </cofactor>
</comment>
<dbReference type="Gene3D" id="1.10.1240.30">
    <property type="entry name" value="KaiA/RbsU domain"/>
    <property type="match status" value="1"/>
</dbReference>
<comment type="caution">
    <text evidence="20">The sequence shown here is derived from an EMBL/GenBank/DDBJ whole genome shotgun (WGS) entry which is preliminary data.</text>
</comment>
<dbReference type="PROSITE" id="PS50113">
    <property type="entry name" value="PAC"/>
    <property type="match status" value="1"/>
</dbReference>
<evidence type="ECO:0000256" key="1">
    <source>
        <dbReference type="ARBA" id="ARBA00000085"/>
    </source>
</evidence>
<evidence type="ECO:0000256" key="14">
    <source>
        <dbReference type="ARBA" id="ARBA00024827"/>
    </source>
</evidence>
<evidence type="ECO:0000313" key="21">
    <source>
        <dbReference type="Proteomes" id="UP000318509"/>
    </source>
</evidence>
<dbReference type="CDD" id="cd00130">
    <property type="entry name" value="PAS"/>
    <property type="match status" value="1"/>
</dbReference>
<dbReference type="InterPro" id="IPR013767">
    <property type="entry name" value="PAS_fold"/>
</dbReference>
<keyword evidence="12" id="KW-0902">Two-component regulatory system</keyword>
<protein>
    <recommendedName>
        <fullName evidence="5">Oxygen sensor histidine kinase NreB</fullName>
        <ecNumber evidence="4">2.7.13.3</ecNumber>
    </recommendedName>
    <alternativeName>
        <fullName evidence="15">Nitrogen regulation protein B</fullName>
    </alternativeName>
</protein>
<accession>A0A537K2I5</accession>
<dbReference type="SUPFAM" id="SSF55874">
    <property type="entry name" value="ATPase domain of HSP90 chaperone/DNA topoisomerase II/histidine kinase"/>
    <property type="match status" value="1"/>
</dbReference>
<dbReference type="GO" id="GO:0005737">
    <property type="term" value="C:cytoplasm"/>
    <property type="evidence" value="ECO:0007669"/>
    <property type="project" value="UniProtKB-SubCell"/>
</dbReference>
<evidence type="ECO:0000256" key="15">
    <source>
        <dbReference type="ARBA" id="ARBA00030800"/>
    </source>
</evidence>
<dbReference type="SMART" id="SM00387">
    <property type="entry name" value="HATPase_c"/>
    <property type="match status" value="1"/>
</dbReference>
<dbReference type="InterPro" id="IPR017944">
    <property type="entry name" value="KaiA/RbsU_helical_domain_sf"/>
</dbReference>
<dbReference type="Pfam" id="PF08673">
    <property type="entry name" value="RsbU_N"/>
    <property type="match status" value="1"/>
</dbReference>
<comment type="function">
    <text evidence="14">Member of the two-component regulatory system NreB/NreC involved in the control of dissimilatory nitrate/nitrite reduction in response to oxygen. NreB functions as a direct oxygen sensor histidine kinase which is autophosphorylated, in the absence of oxygen, probably at the conserved histidine residue, and transfers its phosphate group probably to a conserved aspartate residue of NreC. NreB/NreC activates the expression of the nitrate (narGHJI) and nitrite (nir) reductase operons, as well as the putative nitrate transporter gene narT.</text>
</comment>
<dbReference type="PROSITE" id="PS50112">
    <property type="entry name" value="PAS"/>
    <property type="match status" value="1"/>
</dbReference>
<dbReference type="SUPFAM" id="SSF55785">
    <property type="entry name" value="PYP-like sensor domain (PAS domain)"/>
    <property type="match status" value="1"/>
</dbReference>
<dbReference type="EMBL" id="VBAK01000116">
    <property type="protein sequence ID" value="TMI90001.1"/>
    <property type="molecule type" value="Genomic_DNA"/>
</dbReference>
<dbReference type="InterPro" id="IPR003594">
    <property type="entry name" value="HATPase_dom"/>
</dbReference>
<dbReference type="Proteomes" id="UP000318509">
    <property type="component" value="Unassembled WGS sequence"/>
</dbReference>
<evidence type="ECO:0000256" key="11">
    <source>
        <dbReference type="ARBA" id="ARBA00023004"/>
    </source>
</evidence>
<evidence type="ECO:0000256" key="12">
    <source>
        <dbReference type="ARBA" id="ARBA00023012"/>
    </source>
</evidence>
<feature type="domain" description="Histidine kinase" evidence="17">
    <location>
        <begin position="246"/>
        <end position="441"/>
    </location>
</feature>
<dbReference type="Pfam" id="PF07730">
    <property type="entry name" value="HisKA_3"/>
    <property type="match status" value="1"/>
</dbReference>
<evidence type="ECO:0000259" key="18">
    <source>
        <dbReference type="PROSITE" id="PS50112"/>
    </source>
</evidence>
<keyword evidence="13" id="KW-0411">Iron-sulfur</keyword>
<dbReference type="InterPro" id="IPR001610">
    <property type="entry name" value="PAC"/>
</dbReference>
<evidence type="ECO:0000256" key="2">
    <source>
        <dbReference type="ARBA" id="ARBA00001966"/>
    </source>
</evidence>
<dbReference type="Gene3D" id="3.30.565.10">
    <property type="entry name" value="Histidine kinase-like ATPase, C-terminal domain"/>
    <property type="match status" value="1"/>
</dbReference>
<dbReference type="PANTHER" id="PTHR24421">
    <property type="entry name" value="NITRATE/NITRITE SENSOR PROTEIN NARX-RELATED"/>
    <property type="match status" value="1"/>
</dbReference>
<dbReference type="InterPro" id="IPR035965">
    <property type="entry name" value="PAS-like_dom_sf"/>
</dbReference>
<dbReference type="Pfam" id="PF00989">
    <property type="entry name" value="PAS"/>
    <property type="match status" value="1"/>
</dbReference>
<evidence type="ECO:0000256" key="5">
    <source>
        <dbReference type="ARBA" id="ARBA00017322"/>
    </source>
</evidence>
<dbReference type="GO" id="GO:0000155">
    <property type="term" value="F:phosphorelay sensor kinase activity"/>
    <property type="evidence" value="ECO:0007669"/>
    <property type="project" value="InterPro"/>
</dbReference>
<evidence type="ECO:0000256" key="16">
    <source>
        <dbReference type="SAM" id="Coils"/>
    </source>
</evidence>
<keyword evidence="9" id="KW-0479">Metal-binding</keyword>
<dbReference type="Gene3D" id="1.20.5.1930">
    <property type="match status" value="1"/>
</dbReference>
<evidence type="ECO:0000256" key="10">
    <source>
        <dbReference type="ARBA" id="ARBA00022777"/>
    </source>
</evidence>
<comment type="subcellular location">
    <subcellularLocation>
        <location evidence="3">Cytoplasm</location>
    </subcellularLocation>
</comment>
<dbReference type="PROSITE" id="PS50109">
    <property type="entry name" value="HIS_KIN"/>
    <property type="match status" value="1"/>
</dbReference>
<sequence>MSGRTPKLLARYTAALKEYLDGGGEAALQRAYELGRTGLADGLGVLEMAALHHQAMMKVLRPAGTSGSGRTSGDLPGAIAAAAQFISESLSPFEMTHRGYRETNAALQASEKRYRELFENANDVVFTTDLTGELTSLNRAGEKLTGYQRDEVSSTKFSALVAPEHLPIARGIVERTGAGGSEHTRYEINLVTRDGRRVPMEVHTSVIYQDGRAVGIQGIARDVTERKRAEEALRGLNERLEEEAKRIAHALHDEAGQLLSSVHLALEEVARELPPGAGARLQAVKALLEQMEGELRRLSHELRPTILDDLGLLPALEFLADRVAKRSGLAIKVKGSTKGRLAPPVETAFYRSVQEALNNVVRHAQATRVDVEIRQKDGAVQCSVRDDGAGFDVAEVLSRRGERGIGLIGIRERAGALSGTFAIRSTPGHGTEVLITIPLGSGDVAANIAR</sequence>
<dbReference type="GO" id="GO:0006355">
    <property type="term" value="P:regulation of DNA-templated transcription"/>
    <property type="evidence" value="ECO:0007669"/>
    <property type="project" value="InterPro"/>
</dbReference>
<keyword evidence="7" id="KW-0963">Cytoplasm</keyword>
<dbReference type="CDD" id="cd16917">
    <property type="entry name" value="HATPase_UhpB-NarQ-NarX-like"/>
    <property type="match status" value="1"/>
</dbReference>
<evidence type="ECO:0000313" key="20">
    <source>
        <dbReference type="EMBL" id="TMI90001.1"/>
    </source>
</evidence>
<name>A0A537K2I5_9BACT</name>
<proteinExistence type="predicted"/>
<keyword evidence="10" id="KW-0418">Kinase</keyword>
<dbReference type="InterPro" id="IPR005467">
    <property type="entry name" value="His_kinase_dom"/>
</dbReference>
<dbReference type="InterPro" id="IPR036890">
    <property type="entry name" value="HATPase_C_sf"/>
</dbReference>
<dbReference type="Pfam" id="PF02518">
    <property type="entry name" value="HATPase_c"/>
    <property type="match status" value="1"/>
</dbReference>
<dbReference type="AlphaFoldDB" id="A0A537K2I5"/>
<comment type="catalytic activity">
    <reaction evidence="1">
        <text>ATP + protein L-histidine = ADP + protein N-phospho-L-histidine.</text>
        <dbReference type="EC" id="2.7.13.3"/>
    </reaction>
</comment>
<evidence type="ECO:0000256" key="13">
    <source>
        <dbReference type="ARBA" id="ARBA00023014"/>
    </source>
</evidence>
<dbReference type="InterPro" id="IPR050482">
    <property type="entry name" value="Sensor_HK_TwoCompSys"/>
</dbReference>
<evidence type="ECO:0000256" key="9">
    <source>
        <dbReference type="ARBA" id="ARBA00022723"/>
    </source>
</evidence>
<dbReference type="SMART" id="SM00091">
    <property type="entry name" value="PAS"/>
    <property type="match status" value="1"/>
</dbReference>
<feature type="coiled-coil region" evidence="16">
    <location>
        <begin position="219"/>
        <end position="253"/>
    </location>
</feature>
<dbReference type="GO" id="GO:0046983">
    <property type="term" value="F:protein dimerization activity"/>
    <property type="evidence" value="ECO:0007669"/>
    <property type="project" value="InterPro"/>
</dbReference>
<gene>
    <name evidence="20" type="ORF">E6H00_08220</name>
</gene>
<keyword evidence="16" id="KW-0175">Coiled coil</keyword>
<dbReference type="GO" id="GO:0046872">
    <property type="term" value="F:metal ion binding"/>
    <property type="evidence" value="ECO:0007669"/>
    <property type="project" value="UniProtKB-KW"/>
</dbReference>
<reference evidence="20 21" key="1">
    <citation type="journal article" date="2019" name="Nat. Microbiol.">
        <title>Mediterranean grassland soil C-N compound turnover is dependent on rainfall and depth, and is mediated by genomically divergent microorganisms.</title>
        <authorList>
            <person name="Diamond S."/>
            <person name="Andeer P.F."/>
            <person name="Li Z."/>
            <person name="Crits-Christoph A."/>
            <person name="Burstein D."/>
            <person name="Anantharaman K."/>
            <person name="Lane K.R."/>
            <person name="Thomas B.C."/>
            <person name="Pan C."/>
            <person name="Northen T.R."/>
            <person name="Banfield J.F."/>
        </authorList>
    </citation>
    <scope>NUCLEOTIDE SEQUENCE [LARGE SCALE GENOMIC DNA]</scope>
    <source>
        <strain evidence="20">NP_3</strain>
    </source>
</reference>
<dbReference type="Gene3D" id="3.30.450.20">
    <property type="entry name" value="PAS domain"/>
    <property type="match status" value="1"/>
</dbReference>
<dbReference type="PRINTS" id="PR00344">
    <property type="entry name" value="BCTRLSENSOR"/>
</dbReference>
<evidence type="ECO:0000256" key="3">
    <source>
        <dbReference type="ARBA" id="ARBA00004496"/>
    </source>
</evidence>
<feature type="domain" description="PAS" evidence="18">
    <location>
        <begin position="110"/>
        <end position="180"/>
    </location>
</feature>
<keyword evidence="8" id="KW-0808">Transferase</keyword>
<dbReference type="NCBIfam" id="TIGR00229">
    <property type="entry name" value="sensory_box"/>
    <property type="match status" value="1"/>
</dbReference>
<dbReference type="InterPro" id="IPR004358">
    <property type="entry name" value="Sig_transdc_His_kin-like_C"/>
</dbReference>
<organism evidence="20 21">
    <name type="scientific">Candidatus Segetimicrobium genomatis</name>
    <dbReference type="NCBI Taxonomy" id="2569760"/>
    <lineage>
        <taxon>Bacteria</taxon>
        <taxon>Bacillati</taxon>
        <taxon>Candidatus Sysuimicrobiota</taxon>
        <taxon>Candidatus Sysuimicrobiia</taxon>
        <taxon>Candidatus Sysuimicrobiales</taxon>
        <taxon>Candidatus Segetimicrobiaceae</taxon>
        <taxon>Candidatus Segetimicrobium</taxon>
    </lineage>
</organism>
<evidence type="ECO:0000256" key="6">
    <source>
        <dbReference type="ARBA" id="ARBA00022485"/>
    </source>
</evidence>
<dbReference type="InterPro" id="IPR011712">
    <property type="entry name" value="Sig_transdc_His_kin_sub3_dim/P"/>
</dbReference>
<dbReference type="InterPro" id="IPR014787">
    <property type="entry name" value="PSer_Pase_RsbU_N"/>
</dbReference>
<evidence type="ECO:0000259" key="19">
    <source>
        <dbReference type="PROSITE" id="PS50113"/>
    </source>
</evidence>
<dbReference type="EC" id="2.7.13.3" evidence="4"/>
<dbReference type="GO" id="GO:0051539">
    <property type="term" value="F:4 iron, 4 sulfur cluster binding"/>
    <property type="evidence" value="ECO:0007669"/>
    <property type="project" value="UniProtKB-KW"/>
</dbReference>
<evidence type="ECO:0000259" key="17">
    <source>
        <dbReference type="PROSITE" id="PS50109"/>
    </source>
</evidence>
<evidence type="ECO:0000256" key="8">
    <source>
        <dbReference type="ARBA" id="ARBA00022679"/>
    </source>
</evidence>
<dbReference type="InterPro" id="IPR000014">
    <property type="entry name" value="PAS"/>
</dbReference>
<keyword evidence="11" id="KW-0408">Iron</keyword>
<feature type="domain" description="PAC" evidence="19">
    <location>
        <begin position="184"/>
        <end position="235"/>
    </location>
</feature>
<dbReference type="GO" id="GO:0016020">
    <property type="term" value="C:membrane"/>
    <property type="evidence" value="ECO:0007669"/>
    <property type="project" value="InterPro"/>
</dbReference>
<dbReference type="InterPro" id="IPR000700">
    <property type="entry name" value="PAS-assoc_C"/>
</dbReference>
<dbReference type="SMART" id="SM00086">
    <property type="entry name" value="PAC"/>
    <property type="match status" value="1"/>
</dbReference>